<sequence>MCFLKCFHSSTGQLVFTCACALETISPVCMRASGNCSSSFRHKTSVLALSAEKVLHLWYSMQGTSQETMSSSPTSGQSCPLSPGSRQWQSTYLAKISQGLVQIVSRSQH</sequence>
<organism evidence="2">
    <name type="scientific">Micrurus lemniscatus lemniscatus</name>
    <dbReference type="NCBI Taxonomy" id="129467"/>
    <lineage>
        <taxon>Eukaryota</taxon>
        <taxon>Metazoa</taxon>
        <taxon>Chordata</taxon>
        <taxon>Craniata</taxon>
        <taxon>Vertebrata</taxon>
        <taxon>Euteleostomi</taxon>
        <taxon>Lepidosauria</taxon>
        <taxon>Squamata</taxon>
        <taxon>Bifurcata</taxon>
        <taxon>Unidentata</taxon>
        <taxon>Episquamata</taxon>
        <taxon>Toxicofera</taxon>
        <taxon>Serpentes</taxon>
        <taxon>Colubroidea</taxon>
        <taxon>Elapidae</taxon>
        <taxon>Elapinae</taxon>
        <taxon>Micrurus</taxon>
    </lineage>
</organism>
<name>A0A2D4J435_MICLE</name>
<dbReference type="AlphaFoldDB" id="A0A2D4J435"/>
<reference evidence="2" key="2">
    <citation type="submission" date="2017-11" db="EMBL/GenBank/DDBJ databases">
        <title>Coralsnake Venomics: Analyses of Venom Gland Transcriptomes and Proteomes of Six Brazilian Taxa.</title>
        <authorList>
            <person name="Aird S.D."/>
            <person name="Jorge da Silva N."/>
            <person name="Qiu L."/>
            <person name="Villar-Briones A."/>
            <person name="Aparecida-Saddi V."/>
            <person name="Campos-Telles M.P."/>
            <person name="Grau M."/>
            <person name="Mikheyev A.S."/>
        </authorList>
    </citation>
    <scope>NUCLEOTIDE SEQUENCE</scope>
    <source>
        <tissue evidence="2">Venom_gland</tissue>
    </source>
</reference>
<evidence type="ECO:0000256" key="1">
    <source>
        <dbReference type="SAM" id="MobiDB-lite"/>
    </source>
</evidence>
<feature type="region of interest" description="Disordered" evidence="1">
    <location>
        <begin position="66"/>
        <end position="86"/>
    </location>
</feature>
<evidence type="ECO:0000313" key="2">
    <source>
        <dbReference type="EMBL" id="LAA91134.1"/>
    </source>
</evidence>
<dbReference type="EMBL" id="IACK01151161">
    <property type="protein sequence ID" value="LAA91134.1"/>
    <property type="molecule type" value="Transcribed_RNA"/>
</dbReference>
<dbReference type="PROSITE" id="PS51257">
    <property type="entry name" value="PROKAR_LIPOPROTEIN"/>
    <property type="match status" value="1"/>
</dbReference>
<reference evidence="2" key="1">
    <citation type="submission" date="2017-07" db="EMBL/GenBank/DDBJ databases">
        <authorList>
            <person name="Mikheyev A."/>
            <person name="Grau M."/>
        </authorList>
    </citation>
    <scope>NUCLEOTIDE SEQUENCE</scope>
    <source>
        <tissue evidence="2">Venom_gland</tissue>
    </source>
</reference>
<accession>A0A2D4J435</accession>
<protein>
    <submittedName>
        <fullName evidence="2">Uncharacterized protein</fullName>
    </submittedName>
</protein>
<proteinExistence type="predicted"/>